<reference evidence="3" key="1">
    <citation type="journal article" date="2019" name="Int. J. Syst. Evol. Microbiol.">
        <title>The Global Catalogue of Microorganisms (GCM) 10K type strain sequencing project: providing services to taxonomists for standard genome sequencing and annotation.</title>
        <authorList>
            <consortium name="The Broad Institute Genomics Platform"/>
            <consortium name="The Broad Institute Genome Sequencing Center for Infectious Disease"/>
            <person name="Wu L."/>
            <person name="Ma J."/>
        </authorList>
    </citation>
    <scope>NUCLEOTIDE SEQUENCE [LARGE SCALE GENOMIC DNA]</scope>
    <source>
        <strain evidence="3">KCTC 12848</strain>
    </source>
</reference>
<evidence type="ECO:0000313" key="2">
    <source>
        <dbReference type="EMBL" id="MFC5058281.1"/>
    </source>
</evidence>
<dbReference type="Gene3D" id="3.40.50.300">
    <property type="entry name" value="P-loop containing nucleotide triphosphate hydrolases"/>
    <property type="match status" value="1"/>
</dbReference>
<dbReference type="PROSITE" id="PS50837">
    <property type="entry name" value="NACHT"/>
    <property type="match status" value="1"/>
</dbReference>
<dbReference type="RefSeq" id="WP_344037743.1">
    <property type="nucleotide sequence ID" value="NZ_BAAAKE010000008.1"/>
</dbReference>
<dbReference type="EMBL" id="JBHSJB010000031">
    <property type="protein sequence ID" value="MFC5058281.1"/>
    <property type="molecule type" value="Genomic_DNA"/>
</dbReference>
<dbReference type="InterPro" id="IPR027417">
    <property type="entry name" value="P-loop_NTPase"/>
</dbReference>
<organism evidence="2 3">
    <name type="scientific">Saccharothrix xinjiangensis</name>
    <dbReference type="NCBI Taxonomy" id="204798"/>
    <lineage>
        <taxon>Bacteria</taxon>
        <taxon>Bacillati</taxon>
        <taxon>Actinomycetota</taxon>
        <taxon>Actinomycetes</taxon>
        <taxon>Pseudonocardiales</taxon>
        <taxon>Pseudonocardiaceae</taxon>
        <taxon>Saccharothrix</taxon>
    </lineage>
</organism>
<dbReference type="InterPro" id="IPR007111">
    <property type="entry name" value="NACHT_NTPase"/>
</dbReference>
<keyword evidence="3" id="KW-1185">Reference proteome</keyword>
<evidence type="ECO:0000259" key="1">
    <source>
        <dbReference type="PROSITE" id="PS50837"/>
    </source>
</evidence>
<comment type="caution">
    <text evidence="2">The sequence shown here is derived from an EMBL/GenBank/DDBJ whole genome shotgun (WGS) entry which is preliminary data.</text>
</comment>
<proteinExistence type="predicted"/>
<accession>A0ABV9Y820</accession>
<protein>
    <submittedName>
        <fullName evidence="2">NACHT domain-containing protein</fullName>
    </submittedName>
</protein>
<dbReference type="Proteomes" id="UP001595833">
    <property type="component" value="Unassembled WGS sequence"/>
</dbReference>
<evidence type="ECO:0000313" key="3">
    <source>
        <dbReference type="Proteomes" id="UP001595833"/>
    </source>
</evidence>
<gene>
    <name evidence="2" type="ORF">ACFPFM_31600</name>
</gene>
<dbReference type="Pfam" id="PF05729">
    <property type="entry name" value="NACHT"/>
    <property type="match status" value="1"/>
</dbReference>
<dbReference type="PANTHER" id="PTHR46844:SF1">
    <property type="entry name" value="SLR5058 PROTEIN"/>
    <property type="match status" value="1"/>
</dbReference>
<dbReference type="PANTHER" id="PTHR46844">
    <property type="entry name" value="SLR5058 PROTEIN"/>
    <property type="match status" value="1"/>
</dbReference>
<feature type="domain" description="NACHT" evidence="1">
    <location>
        <begin position="230"/>
        <end position="355"/>
    </location>
</feature>
<sequence>MAGIEVTVGRAVAQAGEKLFGMARTRRLHQALRRDARTLAPVAVADDLVAELSGEEVAGLDGYLRSPAFEQTVLRYVVGCTTKQPADELPASIREELRRGLRRWAGLRPDLLLTATDVVFDAVVVGADWCAEHHGRTGLDAASAAATAHRTAAAAADSRLLHLVGGLTRIHEFADRLRAQVVSGHRHMRLPHLGQNRSVPYDQLYVAPVLRPEQESSKAPLLDELVLPGRRSVVLGDPGAGKSTLVAKLAHDIASDRVPGAEGRVPFLVVLRNFTTAFRRGGRGLAHHLEQVCADPYNLPAPPHAVEYLLHAGRAVVLLDGLDELVSPELRRNVVQLVDGFASRYPEVPVIVTARRIGYTDAPLDRHMFTVGVVSPMSVHQVQEYAHRWFALDTATAAGERTSTAASFLRESGQVAELRANPLLLTLLCAMYSSEHYIPSNLAQVYERCAVMLFDRWDSMRGIAVPMQFQGRLRGAVQYLAWKLFSEESGKALPRHRMVRLLVERLVAMKFDEDEAVDTAERFLEFCTGRAWILTDVGATRTEPRYGFTHRTFLEYFAAEHLVRNNPGAERLWSALRPRVLAGEWDVVAQVVLQLFDRNVDGGVEEVLRLVLASGTAKEEEAAWLRGFASRALGYTQPAYDVIHDIAAVAVRSAVAGSVEDRFHCWVGDRTFEDMRARDDALHTLMHQSAPGNLEALRQGVAAALDSELRDGNESAWLLLSCLERHLVGADPRRVRAWAEVQAQLCDRHRSALVRWRKRKPWWGIAGNADPAWLVRKFGPHVLYLADAVLTGSLRAFAVRLGDLHAAGKPMDLPDLCEALVDAPRPWVDPARWHASRERDFATAAYRHGHGIAGSSYGTLPADVPALVFLPYAEMRASGVPDLRLPALPVVERLAVARAAGAPHSKLMHFMDVGEVPWRTRDFLISWTQGKVSVLPDRAR</sequence>
<dbReference type="SUPFAM" id="SSF52540">
    <property type="entry name" value="P-loop containing nucleoside triphosphate hydrolases"/>
    <property type="match status" value="1"/>
</dbReference>
<name>A0ABV9Y820_9PSEU</name>